<name>A0A8D5AKW3_9GAMM</name>
<dbReference type="PANTHER" id="PTHR43289:SF34">
    <property type="entry name" value="SERINE_THREONINE-PROTEIN KINASE YBDM-RELATED"/>
    <property type="match status" value="1"/>
</dbReference>
<dbReference type="Gene3D" id="3.30.200.20">
    <property type="entry name" value="Phosphorylase Kinase, domain 1"/>
    <property type="match status" value="1"/>
</dbReference>
<feature type="domain" description="Protein kinase" evidence="6">
    <location>
        <begin position="23"/>
        <end position="297"/>
    </location>
</feature>
<evidence type="ECO:0000313" key="7">
    <source>
        <dbReference type="EMBL" id="BBL69555.1"/>
    </source>
</evidence>
<dbReference type="InterPro" id="IPR000719">
    <property type="entry name" value="Prot_kinase_dom"/>
</dbReference>
<evidence type="ECO:0000259" key="6">
    <source>
        <dbReference type="PROSITE" id="PS50011"/>
    </source>
</evidence>
<dbReference type="InterPro" id="IPR011009">
    <property type="entry name" value="Kinase-like_dom_sf"/>
</dbReference>
<dbReference type="PROSITE" id="PS50011">
    <property type="entry name" value="PROTEIN_KINASE_DOM"/>
    <property type="match status" value="1"/>
</dbReference>
<dbReference type="CDD" id="cd14014">
    <property type="entry name" value="STKc_PknB_like"/>
    <property type="match status" value="1"/>
</dbReference>
<proteinExistence type="predicted"/>
<evidence type="ECO:0000313" key="8">
    <source>
        <dbReference type="Proteomes" id="UP000824988"/>
    </source>
</evidence>
<keyword evidence="8" id="KW-1185">Reference proteome</keyword>
<dbReference type="Pfam" id="PF00069">
    <property type="entry name" value="Pkinase"/>
    <property type="match status" value="1"/>
</dbReference>
<gene>
    <name evidence="7" type="ORF">MoryE10_01610</name>
</gene>
<dbReference type="InterPro" id="IPR017441">
    <property type="entry name" value="Protein_kinase_ATP_BS"/>
</dbReference>
<dbReference type="GO" id="GO:0005524">
    <property type="term" value="F:ATP binding"/>
    <property type="evidence" value="ECO:0007669"/>
    <property type="project" value="UniProtKB-UniRule"/>
</dbReference>
<dbReference type="Gene3D" id="1.10.510.10">
    <property type="entry name" value="Transferase(Phosphotransferase) domain 1"/>
    <property type="match status" value="1"/>
</dbReference>
<keyword evidence="3" id="KW-0418">Kinase</keyword>
<dbReference type="SMART" id="SM00220">
    <property type="entry name" value="S_TKc"/>
    <property type="match status" value="1"/>
</dbReference>
<protein>
    <recommendedName>
        <fullName evidence="6">Protein kinase domain-containing protein</fullName>
    </recommendedName>
</protein>
<evidence type="ECO:0000256" key="5">
    <source>
        <dbReference type="PROSITE-ProRule" id="PRU10141"/>
    </source>
</evidence>
<dbReference type="KEGG" id="moz:MoryE10_01610"/>
<evidence type="ECO:0000256" key="3">
    <source>
        <dbReference type="ARBA" id="ARBA00022777"/>
    </source>
</evidence>
<organism evidence="7 8">
    <name type="scientific">Methylogaea oryzae</name>
    <dbReference type="NCBI Taxonomy" id="1295382"/>
    <lineage>
        <taxon>Bacteria</taxon>
        <taxon>Pseudomonadati</taxon>
        <taxon>Pseudomonadota</taxon>
        <taxon>Gammaproteobacteria</taxon>
        <taxon>Methylococcales</taxon>
        <taxon>Methylococcaceae</taxon>
        <taxon>Methylogaea</taxon>
    </lineage>
</organism>
<keyword evidence="4 5" id="KW-0067">ATP-binding</keyword>
<dbReference type="PROSITE" id="PS00107">
    <property type="entry name" value="PROTEIN_KINASE_ATP"/>
    <property type="match status" value="1"/>
</dbReference>
<keyword evidence="1" id="KW-0808">Transferase</keyword>
<feature type="binding site" evidence="5">
    <location>
        <position position="58"/>
    </location>
    <ligand>
        <name>ATP</name>
        <dbReference type="ChEBI" id="CHEBI:30616"/>
    </ligand>
</feature>
<dbReference type="SUPFAM" id="SSF56112">
    <property type="entry name" value="Protein kinase-like (PK-like)"/>
    <property type="match status" value="1"/>
</dbReference>
<dbReference type="GO" id="GO:0004674">
    <property type="term" value="F:protein serine/threonine kinase activity"/>
    <property type="evidence" value="ECO:0007669"/>
    <property type="project" value="TreeGrafter"/>
</dbReference>
<evidence type="ECO:0000256" key="4">
    <source>
        <dbReference type="ARBA" id="ARBA00022840"/>
    </source>
</evidence>
<reference evidence="7" key="1">
    <citation type="submission" date="2019-06" db="EMBL/GenBank/DDBJ databases">
        <title>Complete genome sequence of Methylogaea oryzae strain JCM16910.</title>
        <authorList>
            <person name="Asakawa S."/>
        </authorList>
    </citation>
    <scope>NUCLEOTIDE SEQUENCE</scope>
    <source>
        <strain evidence="7">E10</strain>
    </source>
</reference>
<dbReference type="InterPro" id="IPR008271">
    <property type="entry name" value="Ser/Thr_kinase_AS"/>
</dbReference>
<dbReference type="Proteomes" id="UP000824988">
    <property type="component" value="Chromosome"/>
</dbReference>
<dbReference type="EMBL" id="AP019782">
    <property type="protein sequence ID" value="BBL69555.1"/>
    <property type="molecule type" value="Genomic_DNA"/>
</dbReference>
<dbReference type="PANTHER" id="PTHR43289">
    <property type="entry name" value="MITOGEN-ACTIVATED PROTEIN KINASE KINASE KINASE 20-RELATED"/>
    <property type="match status" value="1"/>
</dbReference>
<sequence length="302" mass="33435">MNHHASPANGLPYLPRGTEIDDYVIERPLGGGGFSLVYLARGAADHRQVAIKEYFPRKLASRAQNHAIVPTDEESARAFSRGLMHFLEEAKVLARLKHPNILDVRSFFQANGSAYLVMSFCYGRILSDYLTEKKGRLSETFLLHLFYALLDGLQAIHAAGLLHLDIKPQNILIRPGGSPLLLDFGAVQPYPNSLTWKPGKVLTKGFSPIEQYSSRHGTIGPWSDIYALGSTMRSCLDGRAPPPSIERLKEDPLQPASAIYAKTYSPPLLQAIDWAMAVEQAKRPQTAAELRYMLPAIQDNGD</sequence>
<dbReference type="PROSITE" id="PS00108">
    <property type="entry name" value="PROTEIN_KINASE_ST"/>
    <property type="match status" value="1"/>
</dbReference>
<evidence type="ECO:0000256" key="1">
    <source>
        <dbReference type="ARBA" id="ARBA00022679"/>
    </source>
</evidence>
<accession>A0A8D5AKW3</accession>
<dbReference type="RefSeq" id="WP_054774480.1">
    <property type="nucleotide sequence ID" value="NZ_AP019782.1"/>
</dbReference>
<evidence type="ECO:0000256" key="2">
    <source>
        <dbReference type="ARBA" id="ARBA00022741"/>
    </source>
</evidence>
<dbReference type="AlphaFoldDB" id="A0A8D5AKW3"/>
<keyword evidence="2 5" id="KW-0547">Nucleotide-binding</keyword>